<accession>A0ABT4JT56</accession>
<protein>
    <submittedName>
        <fullName evidence="3">Uncharacterized protein</fullName>
    </submittedName>
</protein>
<dbReference type="Proteomes" id="UP001149719">
    <property type="component" value="Unassembled WGS sequence"/>
</dbReference>
<proteinExistence type="predicted"/>
<dbReference type="RefSeq" id="WP_269124443.1">
    <property type="nucleotide sequence ID" value="NZ_JAPUBN010000013.1"/>
</dbReference>
<name>A0ABT4JT56_9GAMM</name>
<gene>
    <name evidence="3" type="ORF">O1D97_07855</name>
</gene>
<evidence type="ECO:0000256" key="2">
    <source>
        <dbReference type="SAM" id="SignalP"/>
    </source>
</evidence>
<reference evidence="3" key="1">
    <citation type="submission" date="2022-12" db="EMBL/GenBank/DDBJ databases">
        <title>Marinomonas 15G1-11 sp. nov, isolated from marine algae.</title>
        <authorList>
            <person name="Butt M."/>
            <person name="Choi D.G."/>
            <person name="Kim J.M."/>
            <person name="Lee J.K."/>
            <person name="Baek J.H."/>
            <person name="Jeon C.O."/>
        </authorList>
    </citation>
    <scope>NUCLEOTIDE SEQUENCE</scope>
    <source>
        <strain evidence="3">15G1-11</strain>
    </source>
</reference>
<feature type="region of interest" description="Disordered" evidence="1">
    <location>
        <begin position="53"/>
        <end position="94"/>
    </location>
</feature>
<evidence type="ECO:0000313" key="4">
    <source>
        <dbReference type="Proteomes" id="UP001149719"/>
    </source>
</evidence>
<evidence type="ECO:0000256" key="1">
    <source>
        <dbReference type="SAM" id="MobiDB-lite"/>
    </source>
</evidence>
<feature type="signal peptide" evidence="2">
    <location>
        <begin position="1"/>
        <end position="22"/>
    </location>
</feature>
<keyword evidence="4" id="KW-1185">Reference proteome</keyword>
<dbReference type="EMBL" id="JAPUBN010000013">
    <property type="protein sequence ID" value="MCZ2721568.1"/>
    <property type="molecule type" value="Genomic_DNA"/>
</dbReference>
<feature type="chain" id="PRO_5045567260" evidence="2">
    <location>
        <begin position="23"/>
        <end position="94"/>
    </location>
</feature>
<keyword evidence="2" id="KW-0732">Signal</keyword>
<evidence type="ECO:0000313" key="3">
    <source>
        <dbReference type="EMBL" id="MCZ2721568.1"/>
    </source>
</evidence>
<organism evidence="3 4">
    <name type="scientific">Marinomonas phaeophyticola</name>
    <dbReference type="NCBI Taxonomy" id="3004091"/>
    <lineage>
        <taxon>Bacteria</taxon>
        <taxon>Pseudomonadati</taxon>
        <taxon>Pseudomonadota</taxon>
        <taxon>Gammaproteobacteria</taxon>
        <taxon>Oceanospirillales</taxon>
        <taxon>Oceanospirillaceae</taxon>
        <taxon>Marinomonas</taxon>
    </lineage>
</organism>
<sequence>MTLKTVSFALGLLATSSGSVVAEEDYADLCGSNIEGVNLSMPKAEVQLTLASGGYEKTSDSDDSKKKKRIGPNRYNRCSFKLKTGNPMPISSVL</sequence>
<comment type="caution">
    <text evidence="3">The sequence shown here is derived from an EMBL/GenBank/DDBJ whole genome shotgun (WGS) entry which is preliminary data.</text>
</comment>